<keyword evidence="4" id="KW-0547">Nucleotide-binding</keyword>
<comment type="similarity">
    <text evidence="1">Belongs to the disease resistance NB-LRR family.</text>
</comment>
<evidence type="ECO:0000259" key="7">
    <source>
        <dbReference type="Pfam" id="PF18052"/>
    </source>
</evidence>
<reference evidence="10" key="1">
    <citation type="journal article" date="2013" name="Nat. Commun.">
        <title>Whole-genome sequencing of Oryza brachyantha reveals mechanisms underlying Oryza genome evolution.</title>
        <authorList>
            <person name="Chen J."/>
            <person name="Huang Q."/>
            <person name="Gao D."/>
            <person name="Wang J."/>
            <person name="Lang Y."/>
            <person name="Liu T."/>
            <person name="Li B."/>
            <person name="Bai Z."/>
            <person name="Luis Goicoechea J."/>
            <person name="Liang C."/>
            <person name="Chen C."/>
            <person name="Zhang W."/>
            <person name="Sun S."/>
            <person name="Liao Y."/>
            <person name="Zhang X."/>
            <person name="Yang L."/>
            <person name="Song C."/>
            <person name="Wang M."/>
            <person name="Shi J."/>
            <person name="Liu G."/>
            <person name="Liu J."/>
            <person name="Zhou H."/>
            <person name="Zhou W."/>
            <person name="Yu Q."/>
            <person name="An N."/>
            <person name="Chen Y."/>
            <person name="Cai Q."/>
            <person name="Wang B."/>
            <person name="Liu B."/>
            <person name="Min J."/>
            <person name="Huang Y."/>
            <person name="Wu H."/>
            <person name="Li Z."/>
            <person name="Zhang Y."/>
            <person name="Yin Y."/>
            <person name="Song W."/>
            <person name="Jiang J."/>
            <person name="Jackson S.A."/>
            <person name="Wing R.A."/>
            <person name="Wang J."/>
            <person name="Chen M."/>
        </authorList>
    </citation>
    <scope>NUCLEOTIDE SEQUENCE [LARGE SCALE GENOMIC DNA]</scope>
    <source>
        <strain evidence="10">cv. IRGC 101232</strain>
    </source>
</reference>
<evidence type="ECO:0000256" key="1">
    <source>
        <dbReference type="ARBA" id="ARBA00008894"/>
    </source>
</evidence>
<feature type="domain" description="Disease resistance R13L4/SHOC-2-like LRR" evidence="9">
    <location>
        <begin position="440"/>
        <end position="605"/>
    </location>
</feature>
<dbReference type="AlphaFoldDB" id="J3N9Y3"/>
<dbReference type="Proteomes" id="UP000006038">
    <property type="component" value="Chromosome 11"/>
</dbReference>
<dbReference type="Pfam" id="PF23598">
    <property type="entry name" value="LRR_14"/>
    <property type="match status" value="1"/>
</dbReference>
<keyword evidence="2" id="KW-0433">Leucine-rich repeat</keyword>
<dbReference type="HOGENOM" id="CLU_000837_7_1_1"/>
<dbReference type="InterPro" id="IPR032675">
    <property type="entry name" value="LRR_dom_sf"/>
</dbReference>
<dbReference type="InterPro" id="IPR041118">
    <property type="entry name" value="Rx_N"/>
</dbReference>
<evidence type="ECO:0000256" key="6">
    <source>
        <dbReference type="ARBA" id="ARBA00023054"/>
    </source>
</evidence>
<evidence type="ECO:0000256" key="5">
    <source>
        <dbReference type="ARBA" id="ARBA00022821"/>
    </source>
</evidence>
<feature type="domain" description="Disease resistance protein winged helix" evidence="8">
    <location>
        <begin position="283"/>
        <end position="356"/>
    </location>
</feature>
<dbReference type="GO" id="GO:0000166">
    <property type="term" value="F:nucleotide binding"/>
    <property type="evidence" value="ECO:0007669"/>
    <property type="project" value="UniProtKB-KW"/>
</dbReference>
<accession>J3N9Y3</accession>
<dbReference type="PANTHER" id="PTHR23155:SF1091">
    <property type="entry name" value="EXPRESSED PROTEIN"/>
    <property type="match status" value="1"/>
</dbReference>
<dbReference type="InterPro" id="IPR055414">
    <property type="entry name" value="LRR_R13L4/SHOC2-like"/>
</dbReference>
<dbReference type="InterPro" id="IPR036388">
    <property type="entry name" value="WH-like_DNA-bd_sf"/>
</dbReference>
<dbReference type="PANTHER" id="PTHR23155">
    <property type="entry name" value="DISEASE RESISTANCE PROTEIN RP"/>
    <property type="match status" value="1"/>
</dbReference>
<dbReference type="Gene3D" id="1.20.5.4130">
    <property type="match status" value="1"/>
</dbReference>
<dbReference type="Pfam" id="PF18052">
    <property type="entry name" value="Rx_N"/>
    <property type="match status" value="1"/>
</dbReference>
<dbReference type="InterPro" id="IPR044974">
    <property type="entry name" value="Disease_R_plants"/>
</dbReference>
<keyword evidence="6" id="KW-0175">Coiled coil</keyword>
<dbReference type="eggNOG" id="KOG4658">
    <property type="taxonomic scope" value="Eukaryota"/>
</dbReference>
<evidence type="ECO:0000256" key="3">
    <source>
        <dbReference type="ARBA" id="ARBA00022737"/>
    </source>
</evidence>
<keyword evidence="3" id="KW-0677">Repeat</keyword>
<evidence type="ECO:0000259" key="9">
    <source>
        <dbReference type="Pfam" id="PF23598"/>
    </source>
</evidence>
<name>J3N9Y3_ORYBR</name>
<protein>
    <submittedName>
        <fullName evidence="10">Uncharacterized protein</fullName>
    </submittedName>
</protein>
<keyword evidence="5" id="KW-0611">Plant defense</keyword>
<evidence type="ECO:0000256" key="2">
    <source>
        <dbReference type="ARBA" id="ARBA00022614"/>
    </source>
</evidence>
<evidence type="ECO:0000256" key="4">
    <source>
        <dbReference type="ARBA" id="ARBA00022741"/>
    </source>
</evidence>
<evidence type="ECO:0000313" key="11">
    <source>
        <dbReference type="Proteomes" id="UP000006038"/>
    </source>
</evidence>
<evidence type="ECO:0000313" key="10">
    <source>
        <dbReference type="EnsemblPlants" id="OB11G26190.1"/>
    </source>
</evidence>
<dbReference type="SUPFAM" id="SSF52047">
    <property type="entry name" value="RNI-like"/>
    <property type="match status" value="1"/>
</dbReference>
<dbReference type="GO" id="GO:0098542">
    <property type="term" value="P:defense response to other organism"/>
    <property type="evidence" value="ECO:0007669"/>
    <property type="project" value="TreeGrafter"/>
</dbReference>
<dbReference type="InterPro" id="IPR038005">
    <property type="entry name" value="RX-like_CC"/>
</dbReference>
<dbReference type="Gene3D" id="3.80.10.10">
    <property type="entry name" value="Ribonuclease Inhibitor"/>
    <property type="match status" value="1"/>
</dbReference>
<reference evidence="10" key="2">
    <citation type="submission" date="2013-04" db="UniProtKB">
        <authorList>
            <consortium name="EnsemblPlants"/>
        </authorList>
    </citation>
    <scope>IDENTIFICATION</scope>
</reference>
<evidence type="ECO:0000259" key="8">
    <source>
        <dbReference type="Pfam" id="PF23559"/>
    </source>
</evidence>
<dbReference type="Gramene" id="OB11G26190.1">
    <property type="protein sequence ID" value="OB11G26190.1"/>
    <property type="gene ID" value="OB11G26190"/>
</dbReference>
<dbReference type="Gene3D" id="1.10.10.10">
    <property type="entry name" value="Winged helix-like DNA-binding domain superfamily/Winged helix DNA-binding domain"/>
    <property type="match status" value="1"/>
</dbReference>
<dbReference type="InterPro" id="IPR058922">
    <property type="entry name" value="WHD_DRP"/>
</dbReference>
<dbReference type="EnsemblPlants" id="OB11G26190.1">
    <property type="protein sequence ID" value="OB11G26190.1"/>
    <property type="gene ID" value="OB11G26190"/>
</dbReference>
<proteinExistence type="inferred from homology"/>
<sequence>MAHLTNNAVDSALAFLTKAVKEEAKLLSTVEADIQFIKDELDSMNGFLMYLTKTKTKTHHDDQVRAWMKQVRDLAYVADDCVKLYRRDLRPPEPGFWPWLRHIPTWVRTAPRRHRLANKIHKLKERVREVGERRQRYDVNVPRDAAAGDGTSQVAARDGNIGWELLEESSLRALDAKTFESIKYGANKDAAPARDAASQVLKIILDKRERPANVAAARMLGRALSADLNRTSNEKELADDINGLLENLQKETREAGVANHVMVFCYSRLSTHQKSCLQYLTTFDEEKSISRTCLIRRWLAEGTVSGWDKQQDEEDDPTRSMEEAGERCFRELVYRGFISPAPAPPAGLKIKSCVVDPSVKNFISRISKADNFIDDLPTHLRHQIDIRKLVQRQPPQPQRRPWWWCPPPTCVTTLCGADEGKQLPPVDAIVKLLKQLPEEYRLNVLDLGGCVGLTMTHLTTICDLVPSLKYLSLRKTNIYWLPKQMNNLLHLETLDIRDTRVQANAMRGIFLQELRHLLAGCVTDDEAQLHTVRVPDKLGKNTEILKHVRINDGRHAQAKLARVGSLARLWKLGVVLSGSQENMARLLAAIASRSDSLRSLSVWITAPPGHMAGAGDGGITLRHSLLTKDGLSELGKLTSLRCLRLRRESYVEDKVTLREGEFVELRFLLLDHVSSNTKKLRIEPGAAPMLKNIAWNMDSNMAAGIMAEAGNISGFDDPLARLVLKINGDTYRQYKPSEVTVQ</sequence>
<dbReference type="CDD" id="cd14798">
    <property type="entry name" value="RX-CC_like"/>
    <property type="match status" value="1"/>
</dbReference>
<keyword evidence="11" id="KW-1185">Reference proteome</keyword>
<organism evidence="10">
    <name type="scientific">Oryza brachyantha</name>
    <name type="common">malo sina</name>
    <dbReference type="NCBI Taxonomy" id="4533"/>
    <lineage>
        <taxon>Eukaryota</taxon>
        <taxon>Viridiplantae</taxon>
        <taxon>Streptophyta</taxon>
        <taxon>Embryophyta</taxon>
        <taxon>Tracheophyta</taxon>
        <taxon>Spermatophyta</taxon>
        <taxon>Magnoliopsida</taxon>
        <taxon>Liliopsida</taxon>
        <taxon>Poales</taxon>
        <taxon>Poaceae</taxon>
        <taxon>BOP clade</taxon>
        <taxon>Oryzoideae</taxon>
        <taxon>Oryzeae</taxon>
        <taxon>Oryzinae</taxon>
        <taxon>Oryza</taxon>
    </lineage>
</organism>
<dbReference type="Pfam" id="PF23559">
    <property type="entry name" value="WHD_DRP"/>
    <property type="match status" value="1"/>
</dbReference>
<feature type="domain" description="Disease resistance N-terminal" evidence="7">
    <location>
        <begin position="8"/>
        <end position="87"/>
    </location>
</feature>
<dbReference type="OMA" id="AYIAQDC"/>